<sequence length="83" mass="9078">MATGVGTFLAVVWLIFIGFRQSQGLSLTVKGEECVYEEVEFDGDAISGNFVSVAGIRFWRSRNSGIDFSNFATKIRLAPIRAG</sequence>
<reference evidence="2 3" key="1">
    <citation type="submission" date="2020-04" db="EMBL/GenBank/DDBJ databases">
        <title>Plant Genome Project.</title>
        <authorList>
            <person name="Zhang R.-G."/>
        </authorList>
    </citation>
    <scope>NUCLEOTIDE SEQUENCE [LARGE SCALE GENOMIC DNA]</scope>
    <source>
        <strain evidence="2">YNK0</strain>
        <tissue evidence="2">Leaf</tissue>
    </source>
</reference>
<evidence type="ECO:0000313" key="2">
    <source>
        <dbReference type="EMBL" id="KAF8413618.1"/>
    </source>
</evidence>
<evidence type="ECO:0000256" key="1">
    <source>
        <dbReference type="SAM" id="SignalP"/>
    </source>
</evidence>
<dbReference type="AlphaFoldDB" id="A0A834ZYF0"/>
<organism evidence="2 3">
    <name type="scientific">Tetracentron sinense</name>
    <name type="common">Spur-leaf</name>
    <dbReference type="NCBI Taxonomy" id="13715"/>
    <lineage>
        <taxon>Eukaryota</taxon>
        <taxon>Viridiplantae</taxon>
        <taxon>Streptophyta</taxon>
        <taxon>Embryophyta</taxon>
        <taxon>Tracheophyta</taxon>
        <taxon>Spermatophyta</taxon>
        <taxon>Magnoliopsida</taxon>
        <taxon>Trochodendrales</taxon>
        <taxon>Trochodendraceae</taxon>
        <taxon>Tetracentron</taxon>
    </lineage>
</organism>
<feature type="signal peptide" evidence="1">
    <location>
        <begin position="1"/>
        <end position="24"/>
    </location>
</feature>
<name>A0A834ZYF0_TETSI</name>
<evidence type="ECO:0000313" key="3">
    <source>
        <dbReference type="Proteomes" id="UP000655225"/>
    </source>
</evidence>
<dbReference type="Proteomes" id="UP000655225">
    <property type="component" value="Unassembled WGS sequence"/>
</dbReference>
<proteinExistence type="predicted"/>
<comment type="caution">
    <text evidence="2">The sequence shown here is derived from an EMBL/GenBank/DDBJ whole genome shotgun (WGS) entry which is preliminary data.</text>
</comment>
<keyword evidence="1" id="KW-0732">Signal</keyword>
<gene>
    <name evidence="2" type="ORF">HHK36_001610</name>
</gene>
<keyword evidence="3" id="KW-1185">Reference proteome</keyword>
<accession>A0A834ZYF0</accession>
<protein>
    <submittedName>
        <fullName evidence="2">Uncharacterized protein</fullName>
    </submittedName>
</protein>
<feature type="chain" id="PRO_5032728520" evidence="1">
    <location>
        <begin position="25"/>
        <end position="83"/>
    </location>
</feature>
<dbReference type="EMBL" id="JABCRI010000001">
    <property type="protein sequence ID" value="KAF8413618.1"/>
    <property type="molecule type" value="Genomic_DNA"/>
</dbReference>